<feature type="domain" description="Glutaredoxin" evidence="3">
    <location>
        <begin position="6"/>
        <end position="63"/>
    </location>
</feature>
<name>A0A3E0DH74_9GAMM</name>
<dbReference type="OrthoDB" id="9814618at2"/>
<comment type="caution">
    <text evidence="4">The sequence shown here is derived from an EMBL/GenBank/DDBJ whole genome shotgun (WGS) entry which is preliminary data.</text>
</comment>
<dbReference type="Proteomes" id="UP000256542">
    <property type="component" value="Unassembled WGS sequence"/>
</dbReference>
<evidence type="ECO:0000313" key="5">
    <source>
        <dbReference type="Proteomes" id="UP000256542"/>
    </source>
</evidence>
<dbReference type="SUPFAM" id="SSF52833">
    <property type="entry name" value="Thioredoxin-like"/>
    <property type="match status" value="1"/>
</dbReference>
<proteinExistence type="inferred from homology"/>
<keyword evidence="5" id="KW-1185">Reference proteome</keyword>
<organism evidence="4 5">
    <name type="scientific">Marinomonas pollencensis</name>
    <dbReference type="NCBI Taxonomy" id="491954"/>
    <lineage>
        <taxon>Bacteria</taxon>
        <taxon>Pseudomonadati</taxon>
        <taxon>Pseudomonadota</taxon>
        <taxon>Gammaproteobacteria</taxon>
        <taxon>Oceanospirillales</taxon>
        <taxon>Oceanospirillaceae</taxon>
        <taxon>Marinomonas</taxon>
    </lineage>
</organism>
<evidence type="ECO:0000256" key="2">
    <source>
        <dbReference type="PROSITE-ProRule" id="PRU01282"/>
    </source>
</evidence>
<sequence length="78" mass="9033">MAEYILYGDDACLFCRRAREVLDEHQIDFTFIDVLQECISKSALSKIVGHEVYTLPQVFKGDNYLGGYHELQKSFQII</sequence>
<reference evidence="4 5" key="1">
    <citation type="submission" date="2018-08" db="EMBL/GenBank/DDBJ databases">
        <title>Genomic Encyclopedia of Type Strains, Phase III (KMG-III): the genomes of soil and plant-associated and newly described type strains.</title>
        <authorList>
            <person name="Whitman W."/>
        </authorList>
    </citation>
    <scope>NUCLEOTIDE SEQUENCE [LARGE SCALE GENOMIC DNA]</scope>
    <source>
        <strain evidence="4 5">CECT 7375</strain>
    </source>
</reference>
<evidence type="ECO:0000256" key="1">
    <source>
        <dbReference type="ARBA" id="ARBA00007198"/>
    </source>
</evidence>
<dbReference type="AlphaFoldDB" id="A0A3E0DH74"/>
<dbReference type="PROSITE" id="PS51354">
    <property type="entry name" value="GLUTAREDOXIN_2"/>
    <property type="match status" value="1"/>
</dbReference>
<dbReference type="Gene3D" id="3.40.30.10">
    <property type="entry name" value="Glutaredoxin"/>
    <property type="match status" value="1"/>
</dbReference>
<dbReference type="Pfam" id="PF00462">
    <property type="entry name" value="Glutaredoxin"/>
    <property type="match status" value="1"/>
</dbReference>
<comment type="similarity">
    <text evidence="1 2">Belongs to the ArsC family.</text>
</comment>
<dbReference type="InterPro" id="IPR006660">
    <property type="entry name" value="Arsenate_reductase-like"/>
</dbReference>
<dbReference type="InterPro" id="IPR036249">
    <property type="entry name" value="Thioredoxin-like_sf"/>
</dbReference>
<dbReference type="CDD" id="cd02066">
    <property type="entry name" value="GRX_family"/>
    <property type="match status" value="1"/>
</dbReference>
<dbReference type="RefSeq" id="WP_115898900.1">
    <property type="nucleotide sequence ID" value="NZ_QUNG01000015.1"/>
</dbReference>
<gene>
    <name evidence="4" type="ORF">DFP81_11543</name>
</gene>
<dbReference type="EMBL" id="QUNG01000015">
    <property type="protein sequence ID" value="REG81322.1"/>
    <property type="molecule type" value="Genomic_DNA"/>
</dbReference>
<evidence type="ECO:0000313" key="4">
    <source>
        <dbReference type="EMBL" id="REG81322.1"/>
    </source>
</evidence>
<dbReference type="PROSITE" id="PS51353">
    <property type="entry name" value="ARSC"/>
    <property type="match status" value="1"/>
</dbReference>
<evidence type="ECO:0000259" key="3">
    <source>
        <dbReference type="Pfam" id="PF00462"/>
    </source>
</evidence>
<protein>
    <submittedName>
        <fullName evidence="4">Glutaredoxin 1/glutaredoxin 3</fullName>
    </submittedName>
</protein>
<dbReference type="InterPro" id="IPR002109">
    <property type="entry name" value="Glutaredoxin"/>
</dbReference>
<accession>A0A3E0DH74</accession>